<comment type="caution">
    <text evidence="1">The sequence shown here is derived from an EMBL/GenBank/DDBJ whole genome shotgun (WGS) entry which is preliminary data.</text>
</comment>
<gene>
    <name evidence="1" type="ORF">DS909_07855</name>
</gene>
<dbReference type="AlphaFoldDB" id="A0A366X1B0"/>
<dbReference type="EMBL" id="QOCE01000019">
    <property type="protein sequence ID" value="RBW57605.1"/>
    <property type="molecule type" value="Genomic_DNA"/>
</dbReference>
<proteinExistence type="predicted"/>
<protein>
    <submittedName>
        <fullName evidence="1">Uncharacterized protein</fullName>
    </submittedName>
</protein>
<name>A0A366X1B0_9RHOB</name>
<organism evidence="1 2">
    <name type="scientific">Phaeobacter gallaeciensis</name>
    <dbReference type="NCBI Taxonomy" id="60890"/>
    <lineage>
        <taxon>Bacteria</taxon>
        <taxon>Pseudomonadati</taxon>
        <taxon>Pseudomonadota</taxon>
        <taxon>Alphaproteobacteria</taxon>
        <taxon>Rhodobacterales</taxon>
        <taxon>Roseobacteraceae</taxon>
        <taxon>Phaeobacter</taxon>
    </lineage>
</organism>
<accession>A0A366X1B0</accession>
<evidence type="ECO:0000313" key="2">
    <source>
        <dbReference type="Proteomes" id="UP000252706"/>
    </source>
</evidence>
<evidence type="ECO:0000313" key="1">
    <source>
        <dbReference type="EMBL" id="RBW57605.1"/>
    </source>
</evidence>
<dbReference type="Proteomes" id="UP000252706">
    <property type="component" value="Unassembled WGS sequence"/>
</dbReference>
<reference evidence="1 2" key="1">
    <citation type="submission" date="2018-07" db="EMBL/GenBank/DDBJ databases">
        <title>Modular assembly of carbohydrate-degrading microbial communities in the ocean.</title>
        <authorList>
            <person name="Enke T.N."/>
            <person name="Datta M.S."/>
            <person name="Schwartzman J.A."/>
            <person name="Cermak N."/>
            <person name="Schmitz D.A."/>
            <person name="Barrere J."/>
            <person name="Cordero O.X."/>
        </authorList>
    </citation>
    <scope>NUCLEOTIDE SEQUENCE [LARGE SCALE GENOMIC DNA]</scope>
    <source>
        <strain evidence="1 2">C3M10</strain>
    </source>
</reference>
<sequence length="96" mass="11052">MLGRLHGLTSAAKKNRLYFYVSPGISLKVISGLEALKFVDTVLKGGWKYYHSALFMGAKILIKKDIRKNGIWSVTFDNIDRIRLRGDERMRHSVKR</sequence>